<dbReference type="AlphaFoldDB" id="A0A8H7BNF2"/>
<dbReference type="GO" id="GO:0005829">
    <property type="term" value="C:cytosol"/>
    <property type="evidence" value="ECO:0007669"/>
    <property type="project" value="TreeGrafter"/>
</dbReference>
<dbReference type="GO" id="GO:0005739">
    <property type="term" value="C:mitochondrion"/>
    <property type="evidence" value="ECO:0007669"/>
    <property type="project" value="TreeGrafter"/>
</dbReference>
<dbReference type="Proteomes" id="UP000605846">
    <property type="component" value="Unassembled WGS sequence"/>
</dbReference>
<comment type="similarity">
    <text evidence="1">Belongs to the folylpolyglutamate synthase family.</text>
</comment>
<dbReference type="InterPro" id="IPR001645">
    <property type="entry name" value="Folylpolyglutamate_synth"/>
</dbReference>
<proteinExistence type="inferred from homology"/>
<keyword evidence="2" id="KW-0436">Ligase</keyword>
<dbReference type="EMBL" id="JABAYA010000104">
    <property type="protein sequence ID" value="KAF7725099.1"/>
    <property type="molecule type" value="Genomic_DNA"/>
</dbReference>
<accession>A0A8H7BNF2</accession>
<evidence type="ECO:0000256" key="1">
    <source>
        <dbReference type="ARBA" id="ARBA00008276"/>
    </source>
</evidence>
<comment type="caution">
    <text evidence="5">The sequence shown here is derived from an EMBL/GenBank/DDBJ whole genome shotgun (WGS) entry which is preliminary data.</text>
</comment>
<name>A0A8H7BNF2_9FUNG</name>
<keyword evidence="3" id="KW-0547">Nucleotide-binding</keyword>
<organism evidence="5 6">
    <name type="scientific">Apophysomyces ossiformis</name>
    <dbReference type="NCBI Taxonomy" id="679940"/>
    <lineage>
        <taxon>Eukaryota</taxon>
        <taxon>Fungi</taxon>
        <taxon>Fungi incertae sedis</taxon>
        <taxon>Mucoromycota</taxon>
        <taxon>Mucoromycotina</taxon>
        <taxon>Mucoromycetes</taxon>
        <taxon>Mucorales</taxon>
        <taxon>Mucorineae</taxon>
        <taxon>Mucoraceae</taxon>
        <taxon>Apophysomyces</taxon>
    </lineage>
</organism>
<evidence type="ECO:0000313" key="5">
    <source>
        <dbReference type="EMBL" id="KAF7725099.1"/>
    </source>
</evidence>
<evidence type="ECO:0000256" key="4">
    <source>
        <dbReference type="ARBA" id="ARBA00022840"/>
    </source>
</evidence>
<evidence type="ECO:0000256" key="3">
    <source>
        <dbReference type="ARBA" id="ARBA00022741"/>
    </source>
</evidence>
<protein>
    <submittedName>
        <fullName evidence="5">Folylpolyglutamate synthetase</fullName>
    </submittedName>
</protein>
<dbReference type="GO" id="GO:0004326">
    <property type="term" value="F:tetrahydrofolylpolyglutamate synthase activity"/>
    <property type="evidence" value="ECO:0007669"/>
    <property type="project" value="InterPro"/>
</dbReference>
<dbReference type="GO" id="GO:0005524">
    <property type="term" value="F:ATP binding"/>
    <property type="evidence" value="ECO:0007669"/>
    <property type="project" value="UniProtKB-KW"/>
</dbReference>
<keyword evidence="4" id="KW-0067">ATP-binding</keyword>
<dbReference type="PANTHER" id="PTHR11136">
    <property type="entry name" value="FOLYLPOLYGLUTAMATE SYNTHASE-RELATED"/>
    <property type="match status" value="1"/>
</dbReference>
<dbReference type="Gene3D" id="3.40.1190.10">
    <property type="entry name" value="Mur-like, catalytic domain"/>
    <property type="match status" value="1"/>
</dbReference>
<evidence type="ECO:0000256" key="2">
    <source>
        <dbReference type="ARBA" id="ARBA00022598"/>
    </source>
</evidence>
<dbReference type="NCBIfam" id="TIGR01499">
    <property type="entry name" value="folC"/>
    <property type="match status" value="1"/>
</dbReference>
<reference evidence="5" key="1">
    <citation type="submission" date="2020-01" db="EMBL/GenBank/DDBJ databases">
        <title>Genome Sequencing of Three Apophysomyces-Like Fungal Strains Confirms a Novel Fungal Genus in the Mucoromycota with divergent Burkholderia-like Endosymbiotic Bacteria.</title>
        <authorList>
            <person name="Stajich J.E."/>
            <person name="Macias A.M."/>
            <person name="Carter-House D."/>
            <person name="Lovett B."/>
            <person name="Kasson L.R."/>
            <person name="Berry K."/>
            <person name="Grigoriev I."/>
            <person name="Chang Y."/>
            <person name="Spatafora J."/>
            <person name="Kasson M.T."/>
        </authorList>
    </citation>
    <scope>NUCLEOTIDE SEQUENCE</scope>
    <source>
        <strain evidence="5">NRRL A-21654</strain>
    </source>
</reference>
<dbReference type="SUPFAM" id="SSF53623">
    <property type="entry name" value="MurD-like peptide ligases, catalytic domain"/>
    <property type="match status" value="1"/>
</dbReference>
<dbReference type="OrthoDB" id="5212574at2759"/>
<dbReference type="PANTHER" id="PTHR11136:SF5">
    <property type="entry name" value="FOLYLPOLYGLUTAMATE SYNTHASE, MITOCHONDRIAL"/>
    <property type="match status" value="1"/>
</dbReference>
<evidence type="ECO:0000313" key="6">
    <source>
        <dbReference type="Proteomes" id="UP000605846"/>
    </source>
</evidence>
<gene>
    <name evidence="5" type="primary">MET7_2</name>
    <name evidence="5" type="ORF">EC973_000425</name>
</gene>
<dbReference type="InterPro" id="IPR036565">
    <property type="entry name" value="Mur-like_cat_sf"/>
</dbReference>
<sequence>MRERIRINGEPISEDKFAKYSEEVWKRLEDTKENDVDYVDVIFGQNGTTQEIRAALKIYKDYTEKPTFYRYFTLVAFHAFMIEKVDVAIIEVGRGGEFDSTNVIEKPVVCGITSLGLDHMNRLGNTIDQIAWHKAGIIKVPVVAIDQVPEALAVIQQRAKAKKAHLQVILAEESDRLKDVEIGKLRRRTSEIQRPSGY</sequence>
<keyword evidence="6" id="KW-1185">Reference proteome</keyword>